<dbReference type="EMBL" id="RAVZ01000252">
    <property type="protein sequence ID" value="RKG79057.1"/>
    <property type="molecule type" value="Genomic_DNA"/>
</dbReference>
<name>A0A3A8I6I6_9BACT</name>
<organism evidence="2 3">
    <name type="scientific">Corallococcus terminator</name>
    <dbReference type="NCBI Taxonomy" id="2316733"/>
    <lineage>
        <taxon>Bacteria</taxon>
        <taxon>Pseudomonadati</taxon>
        <taxon>Myxococcota</taxon>
        <taxon>Myxococcia</taxon>
        <taxon>Myxococcales</taxon>
        <taxon>Cystobacterineae</taxon>
        <taxon>Myxococcaceae</taxon>
        <taxon>Corallococcus</taxon>
    </lineage>
</organism>
<dbReference type="OrthoDB" id="5380973at2"/>
<keyword evidence="3" id="KW-1185">Reference proteome</keyword>
<comment type="caution">
    <text evidence="2">The sequence shown here is derived from an EMBL/GenBank/DDBJ whole genome shotgun (WGS) entry which is preliminary data.</text>
</comment>
<dbReference type="InterPro" id="IPR032871">
    <property type="entry name" value="AHH_dom_containing"/>
</dbReference>
<evidence type="ECO:0000256" key="1">
    <source>
        <dbReference type="SAM" id="MobiDB-lite"/>
    </source>
</evidence>
<evidence type="ECO:0000313" key="2">
    <source>
        <dbReference type="EMBL" id="RKG79057.1"/>
    </source>
</evidence>
<protein>
    <submittedName>
        <fullName evidence="2">Uncharacterized protein</fullName>
    </submittedName>
</protein>
<feature type="region of interest" description="Disordered" evidence="1">
    <location>
        <begin position="30"/>
        <end position="53"/>
    </location>
</feature>
<evidence type="ECO:0000313" key="3">
    <source>
        <dbReference type="Proteomes" id="UP000268094"/>
    </source>
</evidence>
<sequence length="341" mass="39468">MGNELSAEEQARKELIESTYQARKKSLAFRTVDPSWPRQDKKQQDKPKEKKEPHVAAQQLLKGNLARGSHMYVFPDGKEAKVESNASFYAWNAWNYIGSSSGRARNVYSSSPYEEYRFFDSNYRPNFYQAYPLAALGNKRRFLRGKEQRNARLTRRIAMFGRVDELQDAQDGVDVDRLEYSKRYNNAASGNFYRQDNEKAKNPAYVPSRLVGCSLPYEWEAHHMLPQNVFYTYFTQEEIELILSSTYDINDGRNIVFLPGSSSEIYWKPHKLPHHVGCHPQYDQQVEDWLQSVKETLKEIKGRELPHPDAAGSIETSLHQAEQQAFVFIKNVGQRGPLKLS</sequence>
<dbReference type="Pfam" id="PF14412">
    <property type="entry name" value="AHH"/>
    <property type="match status" value="1"/>
</dbReference>
<reference evidence="3" key="1">
    <citation type="submission" date="2018-09" db="EMBL/GenBank/DDBJ databases">
        <authorList>
            <person name="Livingstone P.G."/>
            <person name="Whitworth D.E."/>
        </authorList>
    </citation>
    <scope>NUCLEOTIDE SEQUENCE [LARGE SCALE GENOMIC DNA]</scope>
    <source>
        <strain evidence="3">CA054A</strain>
    </source>
</reference>
<dbReference type="RefSeq" id="WP_120543894.1">
    <property type="nucleotide sequence ID" value="NZ_RAVZ01000252.1"/>
</dbReference>
<proteinExistence type="predicted"/>
<accession>A0A3A8I6I6</accession>
<dbReference type="AlphaFoldDB" id="A0A3A8I6I6"/>
<gene>
    <name evidence="2" type="ORF">D7V88_29175</name>
</gene>
<dbReference type="Proteomes" id="UP000268094">
    <property type="component" value="Unassembled WGS sequence"/>
</dbReference>
<feature type="compositionally biased region" description="Basic and acidic residues" evidence="1">
    <location>
        <begin position="38"/>
        <end position="53"/>
    </location>
</feature>